<evidence type="ECO:0000256" key="10">
    <source>
        <dbReference type="ARBA" id="ARBA00023114"/>
    </source>
</evidence>
<dbReference type="InterPro" id="IPR054765">
    <property type="entry name" value="SLBB_dom"/>
</dbReference>
<dbReference type="Proteomes" id="UP001265259">
    <property type="component" value="Unassembled WGS sequence"/>
</dbReference>
<evidence type="ECO:0000256" key="4">
    <source>
        <dbReference type="ARBA" id="ARBA00022452"/>
    </source>
</evidence>
<dbReference type="PANTHER" id="PTHR33619:SF3">
    <property type="entry name" value="POLYSACCHARIDE EXPORT PROTEIN GFCE-RELATED"/>
    <property type="match status" value="1"/>
</dbReference>
<sequence>MRPILMVAAAAALAGCGVIYNSPQVGRGFAGDDTAVRVVPITPQTVLAANRSAYQPKQLPAAFSQTAGTSAATGPGLGALPPPIFRPEDRPGELALRVPPEAQERPYRIGVGDVLLLATPTGSSVEQLSGLLAAQNSRQGYTVQDDGAIAVPDVGRISVSGMTVPEAEDRVFQRLVEAQIDPTFSLEIAEFNSSRVSLGGAVSNPGVIPITLTPLYLEEALANAGGVTAQDVDYASVRIYRDGQIYQIPVNDLYASDQLRRIKLLKGDAIFVDDTYDLAQAQAYFEEVITRSQLQQTARTQALAELNSAVGFQRAALAEQRGNFTARQSLGAEQPDFVYLAGEVQTQSRFAMPYENDTTLADALYEQGGYSNQTGNSRQIYVLRGSADPRDFSAVTAWHLDATNAANFVLATRFELRPNDVIFVAEQPVTRWNRAISQIPPAILNPVNRAVNDT</sequence>
<reference evidence="17 18" key="1">
    <citation type="submission" date="2023-09" db="EMBL/GenBank/DDBJ databases">
        <authorList>
            <person name="Rey-Velasco X."/>
        </authorList>
    </citation>
    <scope>NUCLEOTIDE SEQUENCE [LARGE SCALE GENOMIC DNA]</scope>
    <source>
        <strain evidence="17 18">F158</strain>
    </source>
</reference>
<feature type="domain" description="SLBB" evidence="16">
    <location>
        <begin position="195"/>
        <end position="272"/>
    </location>
</feature>
<evidence type="ECO:0000259" key="15">
    <source>
        <dbReference type="Pfam" id="PF02563"/>
    </source>
</evidence>
<comment type="similarity">
    <text evidence="2">Belongs to the BexD/CtrA/VexA family.</text>
</comment>
<dbReference type="PANTHER" id="PTHR33619">
    <property type="entry name" value="POLYSACCHARIDE EXPORT PROTEIN GFCE-RELATED"/>
    <property type="match status" value="1"/>
</dbReference>
<keyword evidence="3" id="KW-0813">Transport</keyword>
<evidence type="ECO:0000256" key="2">
    <source>
        <dbReference type="ARBA" id="ARBA00009450"/>
    </source>
</evidence>
<evidence type="ECO:0000256" key="13">
    <source>
        <dbReference type="ARBA" id="ARBA00023237"/>
    </source>
</evidence>
<dbReference type="PROSITE" id="PS51257">
    <property type="entry name" value="PROKAR_LIPOPROTEIN"/>
    <property type="match status" value="1"/>
</dbReference>
<name>A0ABU3DD08_9RHOB</name>
<evidence type="ECO:0000259" key="16">
    <source>
        <dbReference type="Pfam" id="PF22461"/>
    </source>
</evidence>
<keyword evidence="9" id="KW-0406">Ion transport</keyword>
<gene>
    <name evidence="17" type="ORF">RM543_02495</name>
</gene>
<keyword evidence="5" id="KW-0762">Sugar transport</keyword>
<evidence type="ECO:0000256" key="8">
    <source>
        <dbReference type="ARBA" id="ARBA00023047"/>
    </source>
</evidence>
<keyword evidence="18" id="KW-1185">Reference proteome</keyword>
<evidence type="ECO:0000256" key="14">
    <source>
        <dbReference type="ARBA" id="ARBA00023288"/>
    </source>
</evidence>
<dbReference type="PROSITE" id="PS50890">
    <property type="entry name" value="PUA"/>
    <property type="match status" value="1"/>
</dbReference>
<keyword evidence="10" id="KW-0626">Porin</keyword>
<accession>A0ABU3DD08</accession>
<keyword evidence="4" id="KW-1134">Transmembrane beta strand</keyword>
<proteinExistence type="inferred from homology"/>
<dbReference type="Pfam" id="PF02563">
    <property type="entry name" value="Poly_export"/>
    <property type="match status" value="1"/>
</dbReference>
<comment type="caution">
    <text evidence="17">The sequence shown here is derived from an EMBL/GenBank/DDBJ whole genome shotgun (WGS) entry which is preliminary data.</text>
</comment>
<evidence type="ECO:0000256" key="7">
    <source>
        <dbReference type="ARBA" id="ARBA00022729"/>
    </source>
</evidence>
<comment type="subcellular location">
    <subcellularLocation>
        <location evidence="1">Cell outer membrane</location>
        <topology evidence="1">Multi-pass membrane protein</topology>
    </subcellularLocation>
</comment>
<feature type="domain" description="SLBB" evidence="16">
    <location>
        <begin position="338"/>
        <end position="424"/>
    </location>
</feature>
<evidence type="ECO:0000313" key="18">
    <source>
        <dbReference type="Proteomes" id="UP001265259"/>
    </source>
</evidence>
<organism evidence="17 18">
    <name type="scientific">Tropicimonas omnivorans</name>
    <dbReference type="NCBI Taxonomy" id="3075590"/>
    <lineage>
        <taxon>Bacteria</taxon>
        <taxon>Pseudomonadati</taxon>
        <taxon>Pseudomonadota</taxon>
        <taxon>Alphaproteobacteria</taxon>
        <taxon>Rhodobacterales</taxon>
        <taxon>Roseobacteraceae</taxon>
        <taxon>Tropicimonas</taxon>
    </lineage>
</organism>
<dbReference type="InterPro" id="IPR049712">
    <property type="entry name" value="Poly_export"/>
</dbReference>
<evidence type="ECO:0000256" key="3">
    <source>
        <dbReference type="ARBA" id="ARBA00022448"/>
    </source>
</evidence>
<evidence type="ECO:0000256" key="5">
    <source>
        <dbReference type="ARBA" id="ARBA00022597"/>
    </source>
</evidence>
<keyword evidence="7" id="KW-0732">Signal</keyword>
<keyword evidence="12" id="KW-0564">Palmitate</keyword>
<keyword evidence="8" id="KW-0625">Polysaccharide transport</keyword>
<keyword evidence="6" id="KW-0812">Transmembrane</keyword>
<protein>
    <submittedName>
        <fullName evidence="17">Polysaccharide biosynthesis/export family protein</fullName>
    </submittedName>
</protein>
<dbReference type="Pfam" id="PF22461">
    <property type="entry name" value="SLBB_2"/>
    <property type="match status" value="2"/>
</dbReference>
<keyword evidence="13" id="KW-0998">Cell outer membrane</keyword>
<dbReference type="Gene3D" id="3.10.560.10">
    <property type="entry name" value="Outer membrane lipoprotein wza domain like"/>
    <property type="match status" value="2"/>
</dbReference>
<dbReference type="Gene3D" id="3.30.1950.10">
    <property type="entry name" value="wza like domain"/>
    <property type="match status" value="1"/>
</dbReference>
<evidence type="ECO:0000313" key="17">
    <source>
        <dbReference type="EMBL" id="MDT0681540.1"/>
    </source>
</evidence>
<keyword evidence="14" id="KW-0449">Lipoprotein</keyword>
<evidence type="ECO:0000256" key="6">
    <source>
        <dbReference type="ARBA" id="ARBA00022692"/>
    </source>
</evidence>
<evidence type="ECO:0000256" key="11">
    <source>
        <dbReference type="ARBA" id="ARBA00023136"/>
    </source>
</evidence>
<feature type="domain" description="Polysaccharide export protein N-terminal" evidence="15">
    <location>
        <begin position="102"/>
        <end position="188"/>
    </location>
</feature>
<keyword evidence="11" id="KW-0472">Membrane</keyword>
<dbReference type="EMBL" id="JAVRHL010000001">
    <property type="protein sequence ID" value="MDT0681540.1"/>
    <property type="molecule type" value="Genomic_DNA"/>
</dbReference>
<evidence type="ECO:0000256" key="1">
    <source>
        <dbReference type="ARBA" id="ARBA00004571"/>
    </source>
</evidence>
<evidence type="ECO:0000256" key="9">
    <source>
        <dbReference type="ARBA" id="ARBA00023065"/>
    </source>
</evidence>
<dbReference type="InterPro" id="IPR003715">
    <property type="entry name" value="Poly_export_N"/>
</dbReference>
<evidence type="ECO:0000256" key="12">
    <source>
        <dbReference type="ARBA" id="ARBA00023139"/>
    </source>
</evidence>